<sequence>MAVCAAIIGKDNSPKYFTCLNPYDELNLQYKVLSSLDVVEEKLNSGTKSGSDIRELYLGMLYSLETHKIYGYVTNTKIKFVIIVDSTNIAIRDNEIRSMFRKLHSIYADYVCNPFHIPGDQITSKSFDERVKNIMTGNA</sequence>
<evidence type="ECO:0000256" key="4">
    <source>
        <dbReference type="ARBA" id="ARBA00022448"/>
    </source>
</evidence>
<keyword evidence="10" id="KW-1185">Reference proteome</keyword>
<evidence type="ECO:0000313" key="10">
    <source>
        <dbReference type="Proteomes" id="UP000051574"/>
    </source>
</evidence>
<evidence type="ECO:0000256" key="7">
    <source>
        <dbReference type="ARBA" id="ARBA00023034"/>
    </source>
</evidence>
<protein>
    <recommendedName>
        <fullName evidence="8">Trafficking protein particle complex subunit</fullName>
    </recommendedName>
</protein>
<dbReference type="PANTHER" id="PTHR12403">
    <property type="entry name" value="TRAFFICKING PROTEIN PARTICLE COMPLEX SUBUNIT 2"/>
    <property type="match status" value="1"/>
</dbReference>
<keyword evidence="5 8" id="KW-0256">Endoplasmic reticulum</keyword>
<dbReference type="GO" id="GO:0005794">
    <property type="term" value="C:Golgi apparatus"/>
    <property type="evidence" value="ECO:0007669"/>
    <property type="project" value="UniProtKB-SubCell"/>
</dbReference>
<comment type="subcellular location">
    <subcellularLocation>
        <location evidence="2">Cytoplasm</location>
        <location evidence="2">Perinuclear region</location>
    </subcellularLocation>
    <subcellularLocation>
        <location evidence="8">Endoplasmic reticulum</location>
    </subcellularLocation>
    <subcellularLocation>
        <location evidence="8">Golgi apparatus</location>
        <location evidence="8">cis-Golgi network</location>
    </subcellularLocation>
    <subcellularLocation>
        <location evidence="1">Golgi apparatus</location>
    </subcellularLocation>
</comment>
<dbReference type="AlphaFoldDB" id="A0A0T6B7B2"/>
<dbReference type="GO" id="GO:0006888">
    <property type="term" value="P:endoplasmic reticulum to Golgi vesicle-mediated transport"/>
    <property type="evidence" value="ECO:0007669"/>
    <property type="project" value="UniProtKB-UniRule"/>
</dbReference>
<keyword evidence="6 8" id="KW-0931">ER-Golgi transport</keyword>
<comment type="subunit">
    <text evidence="8">Part of the multisubunit transport protein particle (TRAPP) complex.</text>
</comment>
<gene>
    <name evidence="9" type="ORF">AMK59_3589</name>
</gene>
<dbReference type="GO" id="GO:0048471">
    <property type="term" value="C:perinuclear region of cytoplasm"/>
    <property type="evidence" value="ECO:0007669"/>
    <property type="project" value="UniProtKB-SubCell"/>
</dbReference>
<comment type="similarity">
    <text evidence="3">Belongs to the TRAPP small subunits family. Sedlin subfamily.</text>
</comment>
<evidence type="ECO:0000256" key="1">
    <source>
        <dbReference type="ARBA" id="ARBA00004555"/>
    </source>
</evidence>
<accession>A0A0T6B7B2</accession>
<evidence type="ECO:0000256" key="2">
    <source>
        <dbReference type="ARBA" id="ARBA00004556"/>
    </source>
</evidence>
<dbReference type="InterPro" id="IPR011012">
    <property type="entry name" value="Longin-like_dom_sf"/>
</dbReference>
<evidence type="ECO:0000256" key="3">
    <source>
        <dbReference type="ARBA" id="ARBA00006626"/>
    </source>
</evidence>
<dbReference type="CDD" id="cd14854">
    <property type="entry name" value="TRAPPC2L"/>
    <property type="match status" value="1"/>
</dbReference>
<evidence type="ECO:0000256" key="6">
    <source>
        <dbReference type="ARBA" id="ARBA00022892"/>
    </source>
</evidence>
<proteinExistence type="inferred from homology"/>
<dbReference type="SMART" id="SM01399">
    <property type="entry name" value="Sybindin"/>
    <property type="match status" value="1"/>
</dbReference>
<dbReference type="EMBL" id="LJIG01009367">
    <property type="protein sequence ID" value="KRT83222.1"/>
    <property type="molecule type" value="Genomic_DNA"/>
</dbReference>
<dbReference type="InterPro" id="IPR007233">
    <property type="entry name" value="TRAPPC"/>
</dbReference>
<dbReference type="InterPro" id="IPR006722">
    <property type="entry name" value="Sedlin"/>
</dbReference>
<evidence type="ECO:0000313" key="9">
    <source>
        <dbReference type="EMBL" id="KRT83222.1"/>
    </source>
</evidence>
<keyword evidence="7 8" id="KW-0333">Golgi apparatus</keyword>
<dbReference type="SUPFAM" id="SSF64356">
    <property type="entry name" value="SNARE-like"/>
    <property type="match status" value="1"/>
</dbReference>
<dbReference type="OrthoDB" id="10258445at2759"/>
<reference evidence="9 10" key="1">
    <citation type="submission" date="2015-09" db="EMBL/GenBank/DDBJ databases">
        <title>Draft genome of the scarab beetle Oryctes borbonicus.</title>
        <authorList>
            <person name="Meyer J.M."/>
            <person name="Markov G.V."/>
            <person name="Baskaran P."/>
            <person name="Herrmann M."/>
            <person name="Sommer R.J."/>
            <person name="Roedelsperger C."/>
        </authorList>
    </citation>
    <scope>NUCLEOTIDE SEQUENCE [LARGE SCALE GENOMIC DNA]</scope>
    <source>
        <strain evidence="9">OB123</strain>
        <tissue evidence="9">Whole animal</tissue>
    </source>
</reference>
<evidence type="ECO:0000256" key="5">
    <source>
        <dbReference type="ARBA" id="ARBA00022824"/>
    </source>
</evidence>
<comment type="caution">
    <text evidence="9">The sequence shown here is derived from an EMBL/GenBank/DDBJ whole genome shotgun (WGS) entry which is preliminary data.</text>
</comment>
<dbReference type="InterPro" id="IPR044760">
    <property type="entry name" value="TRAPPC2L"/>
</dbReference>
<organism evidence="9 10">
    <name type="scientific">Oryctes borbonicus</name>
    <dbReference type="NCBI Taxonomy" id="1629725"/>
    <lineage>
        <taxon>Eukaryota</taxon>
        <taxon>Metazoa</taxon>
        <taxon>Ecdysozoa</taxon>
        <taxon>Arthropoda</taxon>
        <taxon>Hexapoda</taxon>
        <taxon>Insecta</taxon>
        <taxon>Pterygota</taxon>
        <taxon>Neoptera</taxon>
        <taxon>Endopterygota</taxon>
        <taxon>Coleoptera</taxon>
        <taxon>Polyphaga</taxon>
        <taxon>Scarabaeiformia</taxon>
        <taxon>Scarabaeidae</taxon>
        <taxon>Dynastinae</taxon>
        <taxon>Oryctes</taxon>
    </lineage>
</organism>
<dbReference type="GO" id="GO:0030008">
    <property type="term" value="C:TRAPP complex"/>
    <property type="evidence" value="ECO:0007669"/>
    <property type="project" value="UniProtKB-UniRule"/>
</dbReference>
<evidence type="ECO:0000256" key="8">
    <source>
        <dbReference type="RuleBase" id="RU366065"/>
    </source>
</evidence>
<name>A0A0T6B7B2_9SCAR</name>
<dbReference type="Gene3D" id="3.30.450.70">
    <property type="match status" value="1"/>
</dbReference>
<dbReference type="Proteomes" id="UP000051574">
    <property type="component" value="Unassembled WGS sequence"/>
</dbReference>
<dbReference type="Pfam" id="PF04628">
    <property type="entry name" value="Sedlin_N"/>
    <property type="match status" value="1"/>
</dbReference>
<keyword evidence="4 8" id="KW-0813">Transport</keyword>
<dbReference type="GO" id="GO:0005783">
    <property type="term" value="C:endoplasmic reticulum"/>
    <property type="evidence" value="ECO:0007669"/>
    <property type="project" value="UniProtKB-SubCell"/>
</dbReference>